<accession>A0A813LCM1</accession>
<keyword evidence="2 3" id="KW-0694">RNA-binding</keyword>
<reference evidence="5" key="1">
    <citation type="submission" date="2021-02" db="EMBL/GenBank/DDBJ databases">
        <authorList>
            <person name="Dougan E. K."/>
            <person name="Rhodes N."/>
            <person name="Thang M."/>
            <person name="Chan C."/>
        </authorList>
    </citation>
    <scope>NUCLEOTIDE SEQUENCE</scope>
</reference>
<dbReference type="Pfam" id="PF00076">
    <property type="entry name" value="RRM_1"/>
    <property type="match status" value="3"/>
</dbReference>
<comment type="caution">
    <text evidence="5">The sequence shown here is derived from an EMBL/GenBank/DDBJ whole genome shotgun (WGS) entry which is preliminary data.</text>
</comment>
<dbReference type="SMART" id="SM00360">
    <property type="entry name" value="RRM"/>
    <property type="match status" value="3"/>
</dbReference>
<name>A0A813LCM1_POLGL</name>
<dbReference type="Proteomes" id="UP000626109">
    <property type="component" value="Unassembled WGS sequence"/>
</dbReference>
<dbReference type="AlphaFoldDB" id="A0A813LCM1"/>
<evidence type="ECO:0000256" key="2">
    <source>
        <dbReference type="ARBA" id="ARBA00022884"/>
    </source>
</evidence>
<dbReference type="InterPro" id="IPR000504">
    <property type="entry name" value="RRM_dom"/>
</dbReference>
<proteinExistence type="predicted"/>
<dbReference type="Gene3D" id="3.30.70.330">
    <property type="match status" value="3"/>
</dbReference>
<evidence type="ECO:0000256" key="1">
    <source>
        <dbReference type="ARBA" id="ARBA00022737"/>
    </source>
</evidence>
<evidence type="ECO:0000313" key="5">
    <source>
        <dbReference type="EMBL" id="CAE8726825.1"/>
    </source>
</evidence>
<dbReference type="PANTHER" id="PTHR48032">
    <property type="entry name" value="RNA-BINDING PROTEIN MUSASHI HOMOLOG RBP6"/>
    <property type="match status" value="1"/>
</dbReference>
<keyword evidence="1" id="KW-0677">Repeat</keyword>
<dbReference type="EMBL" id="CAJNNW010035286">
    <property type="protein sequence ID" value="CAE8726825.1"/>
    <property type="molecule type" value="Genomic_DNA"/>
</dbReference>
<organism evidence="5 6">
    <name type="scientific">Polarella glacialis</name>
    <name type="common">Dinoflagellate</name>
    <dbReference type="NCBI Taxonomy" id="89957"/>
    <lineage>
        <taxon>Eukaryota</taxon>
        <taxon>Sar</taxon>
        <taxon>Alveolata</taxon>
        <taxon>Dinophyceae</taxon>
        <taxon>Suessiales</taxon>
        <taxon>Suessiaceae</taxon>
        <taxon>Polarella</taxon>
    </lineage>
</organism>
<evidence type="ECO:0000313" key="6">
    <source>
        <dbReference type="Proteomes" id="UP000626109"/>
    </source>
</evidence>
<dbReference type="SUPFAM" id="SSF54928">
    <property type="entry name" value="RNA-binding domain, RBD"/>
    <property type="match status" value="3"/>
</dbReference>
<dbReference type="GO" id="GO:0006417">
    <property type="term" value="P:regulation of translation"/>
    <property type="evidence" value="ECO:0007669"/>
    <property type="project" value="TreeGrafter"/>
</dbReference>
<gene>
    <name evidence="5" type="ORF">PGLA2088_LOCUS44612</name>
</gene>
<feature type="domain" description="RRM" evidence="4">
    <location>
        <begin position="11"/>
        <end position="101"/>
    </location>
</feature>
<dbReference type="InterPro" id="IPR035979">
    <property type="entry name" value="RBD_domain_sf"/>
</dbReference>
<dbReference type="GO" id="GO:0003729">
    <property type="term" value="F:mRNA binding"/>
    <property type="evidence" value="ECO:0007669"/>
    <property type="project" value="TreeGrafter"/>
</dbReference>
<evidence type="ECO:0000259" key="4">
    <source>
        <dbReference type="PROSITE" id="PS50102"/>
    </source>
</evidence>
<dbReference type="PANTHER" id="PTHR48032:SF6">
    <property type="entry name" value="RNA-BINDING (RRM_RBD_RNP MOTIFS) FAMILY PROTEIN"/>
    <property type="match status" value="1"/>
</dbReference>
<sequence>MANQQRWPVENKIFVGGLSQQTTSEALTRHFGQYGEADAIVMVDRVTGRSRGFGFCSFKTAEAVATALKETRSVAGKEVQCAACYEKAGTENKIFVGGLSESTTTESLNAHFEQYGQATAIVMMDKATNRSRGFGFCTFCSREVMMRVLATPQVIDSKAVECRVCQPKGEQVLPPSSFQASKVFVGGLPQACDEERLKAYFEKYGPISEVTIMVDKETGRSRGFGYITFEDHRSVEVALANRNVNMIDDKWVQVKRCTPKPQPSGSAGLATLNTAQLAQVANLTAQLNNILGNFGMTVQPQASVGAYGGKGIGHPTPGKGIGKVGGKKGSYPHGAGKGIGLISWSACRTDFVECMQAMGICEPALQRR</sequence>
<feature type="domain" description="RRM" evidence="4">
    <location>
        <begin position="92"/>
        <end position="172"/>
    </location>
</feature>
<dbReference type="PROSITE" id="PS50102">
    <property type="entry name" value="RRM"/>
    <property type="match status" value="3"/>
</dbReference>
<feature type="domain" description="RRM" evidence="4">
    <location>
        <begin position="181"/>
        <end position="259"/>
    </location>
</feature>
<protein>
    <recommendedName>
        <fullName evidence="4">RRM domain-containing protein</fullName>
    </recommendedName>
</protein>
<dbReference type="InterPro" id="IPR012677">
    <property type="entry name" value="Nucleotide-bd_a/b_plait_sf"/>
</dbReference>
<evidence type="ECO:0000256" key="3">
    <source>
        <dbReference type="PROSITE-ProRule" id="PRU00176"/>
    </source>
</evidence>